<name>A0A6C0JBH1_9ZZZZ</name>
<evidence type="ECO:0000313" key="1">
    <source>
        <dbReference type="EMBL" id="QHU01288.1"/>
    </source>
</evidence>
<dbReference type="EMBL" id="MN740337">
    <property type="protein sequence ID" value="QHU01288.1"/>
    <property type="molecule type" value="Genomic_DNA"/>
</dbReference>
<dbReference type="AlphaFoldDB" id="A0A6C0JBH1"/>
<protein>
    <submittedName>
        <fullName evidence="1">Uncharacterized protein</fullName>
    </submittedName>
</protein>
<reference evidence="1" key="1">
    <citation type="journal article" date="2020" name="Nature">
        <title>Giant virus diversity and host interactions through global metagenomics.</title>
        <authorList>
            <person name="Schulz F."/>
            <person name="Roux S."/>
            <person name="Paez-Espino D."/>
            <person name="Jungbluth S."/>
            <person name="Walsh D.A."/>
            <person name="Denef V.J."/>
            <person name="McMahon K.D."/>
            <person name="Konstantinidis K.T."/>
            <person name="Eloe-Fadrosh E.A."/>
            <person name="Kyrpides N.C."/>
            <person name="Woyke T."/>
        </authorList>
    </citation>
    <scope>NUCLEOTIDE SEQUENCE</scope>
    <source>
        <strain evidence="1">GVMAG-M-3300025860-25</strain>
    </source>
</reference>
<sequence>MNLRTSLSKIYHLLQNTNPYIFIFCIGSYPIREESNHENPKILKKLKFFNRPIIKIYIDPIYKKEDIVITQSRVGNDSLICPYIINQSEYNMILEFCHIAGILNNSISIIMEFTGTSRIEYENIENKTPYLYITPSNCLGDTNSGSYNPIIQVIQDKLVFYRPDETNLQQEIIKLSNGVFTQEKLNKLEFINSIIGEYITTVKEIYRLLYNYIERKDCFTAKHKIVFEKNKAFFHPSLKLLKNRMEGYNLPKTENIIDEFLKSETIDFEIYIKDKIQLYISIILLFNNNGDCELLNTCGDSLIFNNSQDVFKIITYLEEQYNVKKSKCLFL</sequence>
<accession>A0A6C0JBH1</accession>
<organism evidence="1">
    <name type="scientific">viral metagenome</name>
    <dbReference type="NCBI Taxonomy" id="1070528"/>
    <lineage>
        <taxon>unclassified sequences</taxon>
        <taxon>metagenomes</taxon>
        <taxon>organismal metagenomes</taxon>
    </lineage>
</organism>
<proteinExistence type="predicted"/>